<keyword evidence="2 4" id="KW-0863">Zinc-finger</keyword>
<dbReference type="GO" id="GO:0008270">
    <property type="term" value="F:zinc ion binding"/>
    <property type="evidence" value="ECO:0007669"/>
    <property type="project" value="UniProtKB-KW"/>
</dbReference>
<dbReference type="SUPFAM" id="SSF57850">
    <property type="entry name" value="RING/U-box"/>
    <property type="match status" value="1"/>
</dbReference>
<name>A0AAN4ZPE0_9BILA</name>
<sequence>RMPEEDDREGRDFEEEAQEVLEDNDVQQWQALAHALADEVEDAEREEQRANRRREEELRRYLRHYELVMGDEYPFHEEEAAEGEVDEREVDRDPIDDEMEAVIQREWDDFVPNYRAAVRHERLAMAEEVRRGEGWDELLIDDEQEEAIIERQRDRFFRGRRMQIRIREEEARREAELVHAGGRIVFEVLNVVEREGEEGGMAAELQPAEVHHDQGPLPEHQVRVRAGDGEDWLQLHPRPANPDPMNPLHRHFWPDGFIPPGIVPPPVPPQMDAVPPPPPQPIHPPYIPPNDPIPVPLHHLYLHHQLHAHHHHHHPHPPHHPYQLPPAQPIRVPPRDLPPFGGVAMPPHLPPPPPPPHIPQFHVYIRGVVQHHDEDGQMTGGGGTVVTPELIKEATRLKEEDARNDPSPIRYSRACPVCAIENPQKRAVFVQCGHIICLPCAVSNATSEGTAGKCVKCRAAGGFIKMFEDEDEENGNG</sequence>
<dbReference type="Gene3D" id="3.30.40.10">
    <property type="entry name" value="Zinc/RING finger domain, C3HC4 (zinc finger)"/>
    <property type="match status" value="1"/>
</dbReference>
<dbReference type="Proteomes" id="UP001328107">
    <property type="component" value="Unassembled WGS sequence"/>
</dbReference>
<dbReference type="EMBL" id="BTRK01000003">
    <property type="protein sequence ID" value="GMR41350.1"/>
    <property type="molecule type" value="Genomic_DNA"/>
</dbReference>
<feature type="coiled-coil region" evidence="5">
    <location>
        <begin position="26"/>
        <end position="60"/>
    </location>
</feature>
<evidence type="ECO:0000259" key="7">
    <source>
        <dbReference type="PROSITE" id="PS50089"/>
    </source>
</evidence>
<evidence type="ECO:0000313" key="9">
    <source>
        <dbReference type="Proteomes" id="UP001328107"/>
    </source>
</evidence>
<dbReference type="InterPro" id="IPR001841">
    <property type="entry name" value="Znf_RING"/>
</dbReference>
<accession>A0AAN4ZPE0</accession>
<keyword evidence="5" id="KW-0175">Coiled coil</keyword>
<reference evidence="9" key="1">
    <citation type="submission" date="2022-10" db="EMBL/GenBank/DDBJ databases">
        <title>Genome assembly of Pristionchus species.</title>
        <authorList>
            <person name="Yoshida K."/>
            <person name="Sommer R.J."/>
        </authorList>
    </citation>
    <scope>NUCLEOTIDE SEQUENCE [LARGE SCALE GENOMIC DNA]</scope>
    <source>
        <strain evidence="9">RS5460</strain>
    </source>
</reference>
<feature type="compositionally biased region" description="Pro residues" evidence="6">
    <location>
        <begin position="323"/>
        <end position="332"/>
    </location>
</feature>
<feature type="domain" description="RING-type" evidence="7">
    <location>
        <begin position="415"/>
        <end position="458"/>
    </location>
</feature>
<feature type="compositionally biased region" description="Basic residues" evidence="6">
    <location>
        <begin position="306"/>
        <end position="319"/>
    </location>
</feature>
<feature type="non-terminal residue" evidence="8">
    <location>
        <position position="1"/>
    </location>
</feature>
<gene>
    <name evidence="8" type="ORF">PMAYCL1PPCAC_11545</name>
</gene>
<evidence type="ECO:0000256" key="4">
    <source>
        <dbReference type="PROSITE-ProRule" id="PRU00175"/>
    </source>
</evidence>
<evidence type="ECO:0000313" key="8">
    <source>
        <dbReference type="EMBL" id="GMR41350.1"/>
    </source>
</evidence>
<keyword evidence="9" id="KW-1185">Reference proteome</keyword>
<dbReference type="InterPro" id="IPR017907">
    <property type="entry name" value="Znf_RING_CS"/>
</dbReference>
<evidence type="ECO:0000256" key="6">
    <source>
        <dbReference type="SAM" id="MobiDB-lite"/>
    </source>
</evidence>
<evidence type="ECO:0000256" key="2">
    <source>
        <dbReference type="ARBA" id="ARBA00022771"/>
    </source>
</evidence>
<dbReference type="AlphaFoldDB" id="A0AAN4ZPE0"/>
<keyword evidence="3" id="KW-0862">Zinc</keyword>
<dbReference type="PANTHER" id="PTHR16450:SF1">
    <property type="entry name" value="PROTEIN CBG12045"/>
    <property type="match status" value="1"/>
</dbReference>
<evidence type="ECO:0000256" key="5">
    <source>
        <dbReference type="SAM" id="Coils"/>
    </source>
</evidence>
<proteinExistence type="predicted"/>
<feature type="region of interest" description="Disordered" evidence="6">
    <location>
        <begin position="306"/>
        <end position="332"/>
    </location>
</feature>
<organism evidence="8 9">
    <name type="scientific">Pristionchus mayeri</name>
    <dbReference type="NCBI Taxonomy" id="1317129"/>
    <lineage>
        <taxon>Eukaryota</taxon>
        <taxon>Metazoa</taxon>
        <taxon>Ecdysozoa</taxon>
        <taxon>Nematoda</taxon>
        <taxon>Chromadorea</taxon>
        <taxon>Rhabditida</taxon>
        <taxon>Rhabditina</taxon>
        <taxon>Diplogasteromorpha</taxon>
        <taxon>Diplogasteroidea</taxon>
        <taxon>Neodiplogasteridae</taxon>
        <taxon>Pristionchus</taxon>
    </lineage>
</organism>
<protein>
    <recommendedName>
        <fullName evidence="7">RING-type domain-containing protein</fullName>
    </recommendedName>
</protein>
<keyword evidence="1" id="KW-0479">Metal-binding</keyword>
<dbReference type="PANTHER" id="PTHR16450">
    <property type="entry name" value="RING FINGER PROTEIN 186"/>
    <property type="match status" value="1"/>
</dbReference>
<comment type="caution">
    <text evidence="8">The sequence shown here is derived from an EMBL/GenBank/DDBJ whole genome shotgun (WGS) entry which is preliminary data.</text>
</comment>
<evidence type="ECO:0000256" key="3">
    <source>
        <dbReference type="ARBA" id="ARBA00022833"/>
    </source>
</evidence>
<dbReference type="PROSITE" id="PS50089">
    <property type="entry name" value="ZF_RING_2"/>
    <property type="match status" value="1"/>
</dbReference>
<dbReference type="PROSITE" id="PS00518">
    <property type="entry name" value="ZF_RING_1"/>
    <property type="match status" value="1"/>
</dbReference>
<evidence type="ECO:0000256" key="1">
    <source>
        <dbReference type="ARBA" id="ARBA00022723"/>
    </source>
</evidence>
<dbReference type="InterPro" id="IPR013083">
    <property type="entry name" value="Znf_RING/FYVE/PHD"/>
</dbReference>